<accession>A0AA43QVZ8</accession>
<dbReference type="EMBL" id="JAPUFD010000020">
    <property type="protein sequence ID" value="MDI1492714.1"/>
    <property type="molecule type" value="Genomic_DNA"/>
</dbReference>
<comment type="caution">
    <text evidence="2">The sequence shown here is derived from an EMBL/GenBank/DDBJ whole genome shotgun (WGS) entry which is preliminary data.</text>
</comment>
<evidence type="ECO:0000256" key="1">
    <source>
        <dbReference type="SAM" id="MobiDB-lite"/>
    </source>
</evidence>
<feature type="region of interest" description="Disordered" evidence="1">
    <location>
        <begin position="99"/>
        <end position="129"/>
    </location>
</feature>
<keyword evidence="3" id="KW-1185">Reference proteome</keyword>
<feature type="compositionally biased region" description="Basic and acidic residues" evidence="1">
    <location>
        <begin position="116"/>
        <end position="129"/>
    </location>
</feature>
<reference evidence="2" key="1">
    <citation type="journal article" date="2023" name="Genome Biol. Evol.">
        <title>First Whole Genome Sequence and Flow Cytometry Genome Size Data for the Lichen-Forming Fungus Ramalina farinacea (Ascomycota).</title>
        <authorList>
            <person name="Llewellyn T."/>
            <person name="Mian S."/>
            <person name="Hill R."/>
            <person name="Leitch I.J."/>
            <person name="Gaya E."/>
        </authorList>
    </citation>
    <scope>NUCLEOTIDE SEQUENCE</scope>
    <source>
        <strain evidence="2">LIQ254RAFAR</strain>
    </source>
</reference>
<feature type="compositionally biased region" description="Pro residues" evidence="1">
    <location>
        <begin position="151"/>
        <end position="164"/>
    </location>
</feature>
<dbReference type="PRINTS" id="PR00929">
    <property type="entry name" value="ATHOOK"/>
</dbReference>
<dbReference type="Proteomes" id="UP001161017">
    <property type="component" value="Unassembled WGS sequence"/>
</dbReference>
<feature type="compositionally biased region" description="Polar residues" evidence="1">
    <location>
        <begin position="29"/>
        <end position="42"/>
    </location>
</feature>
<dbReference type="InterPro" id="IPR017956">
    <property type="entry name" value="AT_hook_DNA-bd_motif"/>
</dbReference>
<feature type="compositionally biased region" description="Low complexity" evidence="1">
    <location>
        <begin position="251"/>
        <end position="263"/>
    </location>
</feature>
<name>A0AA43QVZ8_9LECA</name>
<gene>
    <name evidence="2" type="ORF">OHK93_004496</name>
</gene>
<feature type="compositionally biased region" description="Basic and acidic residues" evidence="1">
    <location>
        <begin position="171"/>
        <end position="182"/>
    </location>
</feature>
<protein>
    <submittedName>
        <fullName evidence="2">Uncharacterized protein</fullName>
    </submittedName>
</protein>
<evidence type="ECO:0000313" key="3">
    <source>
        <dbReference type="Proteomes" id="UP001161017"/>
    </source>
</evidence>
<dbReference type="SMART" id="SM00384">
    <property type="entry name" value="AT_hook"/>
    <property type="match status" value="3"/>
</dbReference>
<sequence>MDINREVRLVDAILRVQKREYQEARAAQGNGQTPQVGASSSKRPAEEMEEPEQGPAAKKHKPLPETVNEFIETYAEWGWQTHDNHYWPTDAATGQLVPEEDMDFDTPPPEILSRFGDPEYKNPLEGRDAESIMISRSHAWIDKHLHGAAPPDSPPESAPEPPPAAKRGRPRKTEAAASTDKKGKGKATPATHQRRGPGRPRKDGKPSSSQPARKPKAAKKTPAPRGQRGRGRPRKEQDLSVAGKASKNTIAKKAPAGRKPAAASTHGMRTRSRGAVDE</sequence>
<organism evidence="2 3">
    <name type="scientific">Ramalina farinacea</name>
    <dbReference type="NCBI Taxonomy" id="258253"/>
    <lineage>
        <taxon>Eukaryota</taxon>
        <taxon>Fungi</taxon>
        <taxon>Dikarya</taxon>
        <taxon>Ascomycota</taxon>
        <taxon>Pezizomycotina</taxon>
        <taxon>Lecanoromycetes</taxon>
        <taxon>OSLEUM clade</taxon>
        <taxon>Lecanoromycetidae</taxon>
        <taxon>Lecanorales</taxon>
        <taxon>Lecanorineae</taxon>
        <taxon>Ramalinaceae</taxon>
        <taxon>Ramalina</taxon>
    </lineage>
</organism>
<feature type="region of interest" description="Disordered" evidence="1">
    <location>
        <begin position="23"/>
        <end position="63"/>
    </location>
</feature>
<dbReference type="GO" id="GO:0003677">
    <property type="term" value="F:DNA binding"/>
    <property type="evidence" value="ECO:0007669"/>
    <property type="project" value="InterPro"/>
</dbReference>
<dbReference type="AlphaFoldDB" id="A0AA43QVZ8"/>
<proteinExistence type="predicted"/>
<feature type="region of interest" description="Disordered" evidence="1">
    <location>
        <begin position="142"/>
        <end position="278"/>
    </location>
</feature>
<evidence type="ECO:0000313" key="2">
    <source>
        <dbReference type="EMBL" id="MDI1492714.1"/>
    </source>
</evidence>